<dbReference type="RefSeq" id="WP_221859940.1">
    <property type="nucleotide sequence ID" value="NZ_JAIKTU010000004.1"/>
</dbReference>
<feature type="transmembrane region" description="Helical" evidence="1">
    <location>
        <begin position="6"/>
        <end position="24"/>
    </location>
</feature>
<sequence>MPKEIMDIIIGSGPLGVLFVYLFWDTRKENKEREEAYIQIIKDNRERELQHIEIINNLSTKLDVIKEINDDVEDIKSDIKDIKNNTQK</sequence>
<keyword evidence="1" id="KW-1133">Transmembrane helix</keyword>
<keyword evidence="1" id="KW-0472">Membrane</keyword>
<keyword evidence="3" id="KW-1185">Reference proteome</keyword>
<reference evidence="2 3" key="1">
    <citation type="journal article" date="2021" name="Cell Host Microbe">
        <title>in vivo commensal control of Clostridioides difficile virulence.</title>
        <authorList>
            <person name="Girinathan B.P."/>
            <person name="Dibenedetto N."/>
            <person name="Worley J.N."/>
            <person name="Peltier J."/>
            <person name="Arrieta-Ortiz M.L."/>
            <person name="Rupa Christinal Immanuel S."/>
            <person name="Lavin R."/>
            <person name="Delaney M.L."/>
            <person name="Cummins C."/>
            <person name="Hoffmann M."/>
            <person name="Luo Y."/>
            <person name="Gonzalez-Escalona N."/>
            <person name="Allard M."/>
            <person name="Onderdonk A.B."/>
            <person name="Gerber G.K."/>
            <person name="Sonenshein A.L."/>
            <person name="Baliga N."/>
            <person name="Dupuy B."/>
            <person name="Bry L."/>
        </authorList>
    </citation>
    <scope>NUCLEOTIDE SEQUENCE [LARGE SCALE GENOMIC DNA]</scope>
    <source>
        <strain evidence="2 3">DSM 599</strain>
    </source>
</reference>
<comment type="caution">
    <text evidence="2">The sequence shown here is derived from an EMBL/GenBank/DDBJ whole genome shotgun (WGS) entry which is preliminary data.</text>
</comment>
<proteinExistence type="predicted"/>
<keyword evidence="1" id="KW-0812">Transmembrane</keyword>
<gene>
    <name evidence="2" type="ORF">K5V21_06025</name>
</gene>
<dbReference type="InterPro" id="IPR024405">
    <property type="entry name" value="Phage_BhlA/UviB"/>
</dbReference>
<organism evidence="2 3">
    <name type="scientific">Clostridium sardiniense</name>
    <name type="common">Clostridium absonum</name>
    <dbReference type="NCBI Taxonomy" id="29369"/>
    <lineage>
        <taxon>Bacteria</taxon>
        <taxon>Bacillati</taxon>
        <taxon>Bacillota</taxon>
        <taxon>Clostridia</taxon>
        <taxon>Eubacteriales</taxon>
        <taxon>Clostridiaceae</taxon>
        <taxon>Clostridium</taxon>
    </lineage>
</organism>
<accession>A0ABS7KW16</accession>
<dbReference type="EMBL" id="JAIKTU010000004">
    <property type="protein sequence ID" value="MBY0755011.1"/>
    <property type="molecule type" value="Genomic_DNA"/>
</dbReference>
<protein>
    <submittedName>
        <fullName evidence="2">Bacteriocin</fullName>
    </submittedName>
</protein>
<dbReference type="Proteomes" id="UP001299068">
    <property type="component" value="Unassembled WGS sequence"/>
</dbReference>
<evidence type="ECO:0000313" key="2">
    <source>
        <dbReference type="EMBL" id="MBY0755011.1"/>
    </source>
</evidence>
<dbReference type="Pfam" id="PF10960">
    <property type="entry name" value="Holin_BhlA"/>
    <property type="match status" value="1"/>
</dbReference>
<evidence type="ECO:0000313" key="3">
    <source>
        <dbReference type="Proteomes" id="UP001299068"/>
    </source>
</evidence>
<name>A0ABS7KW16_CLOSR</name>
<evidence type="ECO:0000256" key="1">
    <source>
        <dbReference type="SAM" id="Phobius"/>
    </source>
</evidence>